<evidence type="ECO:0000313" key="3">
    <source>
        <dbReference type="Proteomes" id="UP000729701"/>
    </source>
</evidence>
<reference evidence="2" key="1">
    <citation type="submission" date="2021-05" db="EMBL/GenBank/DDBJ databases">
        <authorList>
            <person name="Pietrasiak N."/>
            <person name="Ward R."/>
            <person name="Stajich J.E."/>
            <person name="Kurbessoian T."/>
        </authorList>
    </citation>
    <scope>NUCLEOTIDE SEQUENCE</scope>
    <source>
        <strain evidence="2">GSE-NOS-MK-12-04C</strain>
    </source>
</reference>
<name>A0A951QRN0_9CYAN</name>
<accession>A0A951QRN0</accession>
<dbReference type="InterPro" id="IPR036365">
    <property type="entry name" value="PGBD-like_sf"/>
</dbReference>
<dbReference type="InterPro" id="IPR036366">
    <property type="entry name" value="PGBDSf"/>
</dbReference>
<proteinExistence type="predicted"/>
<feature type="domain" description="Peptidoglycan binding-like" evidence="1">
    <location>
        <begin position="29"/>
        <end position="84"/>
    </location>
</feature>
<dbReference type="InterPro" id="IPR002477">
    <property type="entry name" value="Peptidoglycan-bd-like"/>
</dbReference>
<comment type="caution">
    <text evidence="2">The sequence shown here is derived from an EMBL/GenBank/DDBJ whole genome shotgun (WGS) entry which is preliminary data.</text>
</comment>
<organism evidence="2 3">
    <name type="scientific">Cyanomargarita calcarea GSE-NOS-MK-12-04C</name>
    <dbReference type="NCBI Taxonomy" id="2839659"/>
    <lineage>
        <taxon>Bacteria</taxon>
        <taxon>Bacillati</taxon>
        <taxon>Cyanobacteriota</taxon>
        <taxon>Cyanophyceae</taxon>
        <taxon>Nostocales</taxon>
        <taxon>Cyanomargaritaceae</taxon>
        <taxon>Cyanomargarita</taxon>
    </lineage>
</organism>
<dbReference type="Pfam" id="PF01471">
    <property type="entry name" value="PG_binding_1"/>
    <property type="match status" value="1"/>
</dbReference>
<dbReference type="AlphaFoldDB" id="A0A951QRN0"/>
<gene>
    <name evidence="2" type="ORF">KME60_28120</name>
</gene>
<dbReference type="SUPFAM" id="SSF47090">
    <property type="entry name" value="PGBD-like"/>
    <property type="match status" value="1"/>
</dbReference>
<protein>
    <submittedName>
        <fullName evidence="2">Peptidoglycan-binding protein</fullName>
    </submittedName>
</protein>
<dbReference type="EMBL" id="JAHHGZ010000040">
    <property type="protein sequence ID" value="MBW4671184.1"/>
    <property type="molecule type" value="Genomic_DNA"/>
</dbReference>
<dbReference type="Gene3D" id="1.10.101.10">
    <property type="entry name" value="PGBD-like superfamily/PGBD"/>
    <property type="match status" value="1"/>
</dbReference>
<evidence type="ECO:0000259" key="1">
    <source>
        <dbReference type="Pfam" id="PF01471"/>
    </source>
</evidence>
<reference evidence="2" key="2">
    <citation type="journal article" date="2022" name="Microbiol. Resour. Announc.">
        <title>Metagenome Sequencing to Explore Phylogenomics of Terrestrial Cyanobacteria.</title>
        <authorList>
            <person name="Ward R.D."/>
            <person name="Stajich J.E."/>
            <person name="Johansen J.R."/>
            <person name="Huntemann M."/>
            <person name="Clum A."/>
            <person name="Foster B."/>
            <person name="Foster B."/>
            <person name="Roux S."/>
            <person name="Palaniappan K."/>
            <person name="Varghese N."/>
            <person name="Mukherjee S."/>
            <person name="Reddy T.B.K."/>
            <person name="Daum C."/>
            <person name="Copeland A."/>
            <person name="Chen I.A."/>
            <person name="Ivanova N.N."/>
            <person name="Kyrpides N.C."/>
            <person name="Shapiro N."/>
            <person name="Eloe-Fadrosh E.A."/>
            <person name="Pietrasiak N."/>
        </authorList>
    </citation>
    <scope>NUCLEOTIDE SEQUENCE</scope>
    <source>
        <strain evidence="2">GSE-NOS-MK-12-04C</strain>
    </source>
</reference>
<sequence>MKKPKNKPQVFSMEAAFLRNLPTLRFGDSGNAVRVLQRLLSSNGYPVRIDGNFGAVTETAVKAFQSQQNLVADGVVGPKTWQKLTR</sequence>
<evidence type="ECO:0000313" key="2">
    <source>
        <dbReference type="EMBL" id="MBW4671184.1"/>
    </source>
</evidence>
<dbReference type="Proteomes" id="UP000729701">
    <property type="component" value="Unassembled WGS sequence"/>
</dbReference>